<dbReference type="GO" id="GO:0008967">
    <property type="term" value="F:phosphoglycolate phosphatase activity"/>
    <property type="evidence" value="ECO:0007669"/>
    <property type="project" value="TreeGrafter"/>
</dbReference>
<protein>
    <submittedName>
        <fullName evidence="1">Haloacid dehalogenase</fullName>
    </submittedName>
</protein>
<dbReference type="RefSeq" id="WP_106455146.1">
    <property type="nucleotide sequence ID" value="NZ_PXOH01000001.1"/>
</dbReference>
<dbReference type="PANTHER" id="PTHR43434">
    <property type="entry name" value="PHOSPHOGLYCOLATE PHOSPHATASE"/>
    <property type="match status" value="1"/>
</dbReference>
<reference evidence="1 2" key="1">
    <citation type="submission" date="2018-03" db="EMBL/GenBank/DDBJ databases">
        <title>The ancient ancestry and fast evolution of plastids.</title>
        <authorList>
            <person name="Moore K.R."/>
            <person name="Magnabosco C."/>
            <person name="Momper L."/>
            <person name="Gold D.A."/>
            <person name="Bosak T."/>
            <person name="Fournier G.P."/>
        </authorList>
    </citation>
    <scope>NUCLEOTIDE SEQUENCE [LARGE SCALE GENOMIC DNA]</scope>
    <source>
        <strain evidence="1 2">CCALA 016</strain>
    </source>
</reference>
<dbReference type="EMBL" id="PXOH01000001">
    <property type="protein sequence ID" value="PSF39526.1"/>
    <property type="molecule type" value="Genomic_DNA"/>
</dbReference>
<accession>A0A2T1M3Y5</accession>
<sequence>MIRLITDFDGPIMDVSERYYQVYRLCLEQTKRPDQEIKELKKAEFWKLKRHRVPESKIGLLSGLDDIQADAFSMMRKKTVHQVPYLVYDRPVPKAIETLEYIQKLGFDLAVMTMRRVRELDAAFNQYDLARFFAPNRRYCLSNDYLKTADTKDKPLLMERALKELPPASDVWMVGDTEADIIAAKTHNIKVIGVLSGIRDQSQLELYKPDFIVNNLREAVDLIVTDLPMTG</sequence>
<dbReference type="SFLD" id="SFLDS00003">
    <property type="entry name" value="Haloacid_Dehalogenase"/>
    <property type="match status" value="1"/>
</dbReference>
<evidence type="ECO:0000313" key="1">
    <source>
        <dbReference type="EMBL" id="PSF39526.1"/>
    </source>
</evidence>
<dbReference type="InterPro" id="IPR036412">
    <property type="entry name" value="HAD-like_sf"/>
</dbReference>
<dbReference type="Proteomes" id="UP000239001">
    <property type="component" value="Unassembled WGS sequence"/>
</dbReference>
<dbReference type="GO" id="GO:0006281">
    <property type="term" value="P:DNA repair"/>
    <property type="evidence" value="ECO:0007669"/>
    <property type="project" value="TreeGrafter"/>
</dbReference>
<proteinExistence type="predicted"/>
<dbReference type="InterPro" id="IPR050155">
    <property type="entry name" value="HAD-like_hydrolase_sf"/>
</dbReference>
<dbReference type="GO" id="GO:0005829">
    <property type="term" value="C:cytosol"/>
    <property type="evidence" value="ECO:0007669"/>
    <property type="project" value="TreeGrafter"/>
</dbReference>
<evidence type="ECO:0000313" key="2">
    <source>
        <dbReference type="Proteomes" id="UP000239001"/>
    </source>
</evidence>
<dbReference type="SUPFAM" id="SSF56784">
    <property type="entry name" value="HAD-like"/>
    <property type="match status" value="1"/>
</dbReference>
<comment type="caution">
    <text evidence="1">The sequence shown here is derived from an EMBL/GenBank/DDBJ whole genome shotgun (WGS) entry which is preliminary data.</text>
</comment>
<reference evidence="1 2" key="2">
    <citation type="submission" date="2018-03" db="EMBL/GenBank/DDBJ databases">
        <authorList>
            <person name="Keele B.F."/>
        </authorList>
    </citation>
    <scope>NUCLEOTIDE SEQUENCE [LARGE SCALE GENOMIC DNA]</scope>
    <source>
        <strain evidence="1 2">CCALA 016</strain>
    </source>
</reference>
<gene>
    <name evidence="1" type="ORF">C7H19_01680</name>
</gene>
<dbReference type="AlphaFoldDB" id="A0A2T1M3Y5"/>
<dbReference type="InterPro" id="IPR023214">
    <property type="entry name" value="HAD_sf"/>
</dbReference>
<dbReference type="Pfam" id="PF00702">
    <property type="entry name" value="Hydrolase"/>
    <property type="match status" value="1"/>
</dbReference>
<dbReference type="OrthoDB" id="422676at2"/>
<dbReference type="Gene3D" id="3.40.50.1000">
    <property type="entry name" value="HAD superfamily/HAD-like"/>
    <property type="match status" value="1"/>
</dbReference>
<dbReference type="PANTHER" id="PTHR43434:SF1">
    <property type="entry name" value="PHOSPHOGLYCOLATE PHOSPHATASE"/>
    <property type="match status" value="1"/>
</dbReference>
<name>A0A2T1M3Y5_9CHRO</name>
<keyword evidence="2" id="KW-1185">Reference proteome</keyword>
<organism evidence="1 2">
    <name type="scientific">Aphanothece hegewaldii CCALA 016</name>
    <dbReference type="NCBI Taxonomy" id="2107694"/>
    <lineage>
        <taxon>Bacteria</taxon>
        <taxon>Bacillati</taxon>
        <taxon>Cyanobacteriota</taxon>
        <taxon>Cyanophyceae</taxon>
        <taxon>Oscillatoriophycideae</taxon>
        <taxon>Chroococcales</taxon>
        <taxon>Aphanothecaceae</taxon>
        <taxon>Aphanothece</taxon>
    </lineage>
</organism>
<dbReference type="SFLD" id="SFLDG01129">
    <property type="entry name" value="C1.5:_HAD__Beta-PGM__Phosphata"/>
    <property type="match status" value="1"/>
</dbReference>